<gene>
    <name evidence="2" type="ORF">EYF80_015805</name>
</gene>
<sequence length="126" mass="14064">MERKAREEEVDLTIRDLYAASTVTLWFCRKSGGQEENSVGIRGGCRGERDTGICRYTSRVTVGGGEGRRGEERMRGRNGGKERLSVKDTGVRKDKQGGRERGEIHKEGNLQKDVQLLSELLGTLTH</sequence>
<evidence type="ECO:0000256" key="1">
    <source>
        <dbReference type="SAM" id="MobiDB-lite"/>
    </source>
</evidence>
<dbReference type="EMBL" id="SRLO01000119">
    <property type="protein sequence ID" value="TNN73984.1"/>
    <property type="molecule type" value="Genomic_DNA"/>
</dbReference>
<evidence type="ECO:0000313" key="3">
    <source>
        <dbReference type="Proteomes" id="UP000314294"/>
    </source>
</evidence>
<comment type="caution">
    <text evidence="2">The sequence shown here is derived from an EMBL/GenBank/DDBJ whole genome shotgun (WGS) entry which is preliminary data.</text>
</comment>
<reference evidence="2 3" key="1">
    <citation type="submission" date="2019-03" db="EMBL/GenBank/DDBJ databases">
        <title>First draft genome of Liparis tanakae, snailfish: a comprehensive survey of snailfish specific genes.</title>
        <authorList>
            <person name="Kim W."/>
            <person name="Song I."/>
            <person name="Jeong J.-H."/>
            <person name="Kim D."/>
            <person name="Kim S."/>
            <person name="Ryu S."/>
            <person name="Song J.Y."/>
            <person name="Lee S.K."/>
        </authorList>
    </citation>
    <scope>NUCLEOTIDE SEQUENCE [LARGE SCALE GENOMIC DNA]</scope>
    <source>
        <tissue evidence="2">Muscle</tissue>
    </source>
</reference>
<proteinExistence type="predicted"/>
<keyword evidence="3" id="KW-1185">Reference proteome</keyword>
<accession>A0A4Z2I9D9</accession>
<dbReference type="AlphaFoldDB" id="A0A4Z2I9D9"/>
<feature type="region of interest" description="Disordered" evidence="1">
    <location>
        <begin position="62"/>
        <end position="82"/>
    </location>
</feature>
<dbReference type="Proteomes" id="UP000314294">
    <property type="component" value="Unassembled WGS sequence"/>
</dbReference>
<evidence type="ECO:0000313" key="2">
    <source>
        <dbReference type="EMBL" id="TNN73984.1"/>
    </source>
</evidence>
<protein>
    <submittedName>
        <fullName evidence="2">Uncharacterized protein</fullName>
    </submittedName>
</protein>
<name>A0A4Z2I9D9_9TELE</name>
<organism evidence="2 3">
    <name type="scientific">Liparis tanakae</name>
    <name type="common">Tanaka's snailfish</name>
    <dbReference type="NCBI Taxonomy" id="230148"/>
    <lineage>
        <taxon>Eukaryota</taxon>
        <taxon>Metazoa</taxon>
        <taxon>Chordata</taxon>
        <taxon>Craniata</taxon>
        <taxon>Vertebrata</taxon>
        <taxon>Euteleostomi</taxon>
        <taxon>Actinopterygii</taxon>
        <taxon>Neopterygii</taxon>
        <taxon>Teleostei</taxon>
        <taxon>Neoteleostei</taxon>
        <taxon>Acanthomorphata</taxon>
        <taxon>Eupercaria</taxon>
        <taxon>Perciformes</taxon>
        <taxon>Cottioidei</taxon>
        <taxon>Cottales</taxon>
        <taxon>Liparidae</taxon>
        <taxon>Liparis</taxon>
    </lineage>
</organism>
<feature type="compositionally biased region" description="Basic and acidic residues" evidence="1">
    <location>
        <begin position="66"/>
        <end position="82"/>
    </location>
</feature>